<dbReference type="InterPro" id="IPR057326">
    <property type="entry name" value="KR_dom"/>
</dbReference>
<dbReference type="SUPFAM" id="SSF51735">
    <property type="entry name" value="NAD(P)-binding Rossmann-fold domains"/>
    <property type="match status" value="1"/>
</dbReference>
<keyword evidence="2" id="KW-0560">Oxidoreductase</keyword>
<dbReference type="InterPro" id="IPR002347">
    <property type="entry name" value="SDR_fam"/>
</dbReference>
<dbReference type="PANTHER" id="PTHR45024">
    <property type="entry name" value="DEHYDROGENASES, SHORT CHAIN"/>
    <property type="match status" value="1"/>
</dbReference>
<dbReference type="RefSeq" id="WP_231772101.1">
    <property type="nucleotide sequence ID" value="NZ_CP088969.1"/>
</dbReference>
<dbReference type="PANTHER" id="PTHR45024:SF2">
    <property type="entry name" value="SCP2 DOMAIN-CONTAINING PROTEIN"/>
    <property type="match status" value="1"/>
</dbReference>
<comment type="similarity">
    <text evidence="1">Belongs to the short-chain dehydrogenases/reductases (SDR) family.</text>
</comment>
<dbReference type="SMART" id="SM00822">
    <property type="entry name" value="PKS_KR"/>
    <property type="match status" value="1"/>
</dbReference>
<name>A0AA46SAE1_9NOCA</name>
<dbReference type="InterPro" id="IPR036291">
    <property type="entry name" value="NAD(P)-bd_dom_sf"/>
</dbReference>
<dbReference type="GeneID" id="83624176"/>
<protein>
    <submittedName>
        <fullName evidence="4">SDR family oxidoreductase</fullName>
    </submittedName>
</protein>
<reference evidence="4" key="1">
    <citation type="submission" date="2022-09" db="EMBL/GenBank/DDBJ databases">
        <title>The genome sequence of Rhodococcus aetherivorans N1.</title>
        <authorList>
            <person name="Jiang W."/>
        </authorList>
    </citation>
    <scope>NUCLEOTIDE SEQUENCE</scope>
    <source>
        <strain evidence="4">N1</strain>
    </source>
</reference>
<evidence type="ECO:0000313" key="5">
    <source>
        <dbReference type="Proteomes" id="UP001163947"/>
    </source>
</evidence>
<sequence length="294" mass="30441">MGQLDGRVAIVTGAGGGIGREHALLMAQEGARIVVNDLSDPADVVAEIIAAGGEAVGVAGSVAEMATGERLVEAAVHAFGDLHAIVNNAGIVRDAMVWNMSEEDFDLVVDVHLKGAFSVTRAAARHWRAEGKAGRSADRSIVNTTSAAGLHGNVGQWNYAAAKAGLAAQVLLAVAELGRYGVRANAISPAARTAMVTSSPGLAAAVAAPEDEDAFDKFHPRNTSPLVAYLTKADCPFTGQIFSVTGGHVGLYQGFSLGHVVNADHGWSVAELAEVMENPSFPRALDVERPKIMS</sequence>
<evidence type="ECO:0000259" key="3">
    <source>
        <dbReference type="SMART" id="SM00822"/>
    </source>
</evidence>
<evidence type="ECO:0000256" key="1">
    <source>
        <dbReference type="ARBA" id="ARBA00006484"/>
    </source>
</evidence>
<accession>A0AA46SAE1</accession>
<dbReference type="InterPro" id="IPR051687">
    <property type="entry name" value="Peroxisomal_Beta-Oxidation"/>
</dbReference>
<dbReference type="EMBL" id="CP106982">
    <property type="protein sequence ID" value="UYF94053.1"/>
    <property type="molecule type" value="Genomic_DNA"/>
</dbReference>
<dbReference type="AlphaFoldDB" id="A0AA46SAE1"/>
<proteinExistence type="inferred from homology"/>
<dbReference type="Pfam" id="PF00106">
    <property type="entry name" value="adh_short"/>
    <property type="match status" value="1"/>
</dbReference>
<evidence type="ECO:0000256" key="2">
    <source>
        <dbReference type="ARBA" id="ARBA00023002"/>
    </source>
</evidence>
<gene>
    <name evidence="4" type="ORF">OCS65_27150</name>
</gene>
<dbReference type="PRINTS" id="PR00081">
    <property type="entry name" value="GDHRDH"/>
</dbReference>
<organism evidence="4 5">
    <name type="scientific">Rhodococcus aetherivorans</name>
    <dbReference type="NCBI Taxonomy" id="191292"/>
    <lineage>
        <taxon>Bacteria</taxon>
        <taxon>Bacillati</taxon>
        <taxon>Actinomycetota</taxon>
        <taxon>Actinomycetes</taxon>
        <taxon>Mycobacteriales</taxon>
        <taxon>Nocardiaceae</taxon>
        <taxon>Rhodococcus</taxon>
    </lineage>
</organism>
<dbReference type="Gene3D" id="3.40.50.720">
    <property type="entry name" value="NAD(P)-binding Rossmann-like Domain"/>
    <property type="match status" value="1"/>
</dbReference>
<evidence type="ECO:0000313" key="4">
    <source>
        <dbReference type="EMBL" id="UYF94053.1"/>
    </source>
</evidence>
<dbReference type="Proteomes" id="UP001163947">
    <property type="component" value="Chromosome"/>
</dbReference>
<dbReference type="GO" id="GO:0016491">
    <property type="term" value="F:oxidoreductase activity"/>
    <property type="evidence" value="ECO:0007669"/>
    <property type="project" value="UniProtKB-KW"/>
</dbReference>
<feature type="domain" description="Ketoreductase" evidence="3">
    <location>
        <begin position="7"/>
        <end position="190"/>
    </location>
</feature>